<protein>
    <recommendedName>
        <fullName evidence="6">DUF4352 domain-containing protein</fullName>
    </recommendedName>
</protein>
<dbReference type="Proteomes" id="UP000198403">
    <property type="component" value="Unassembled WGS sequence"/>
</dbReference>
<evidence type="ECO:0000256" key="2">
    <source>
        <dbReference type="SAM" id="MobiDB-lite"/>
    </source>
</evidence>
<dbReference type="AlphaFoldDB" id="A0A238W6P1"/>
<feature type="region of interest" description="Disordered" evidence="2">
    <location>
        <begin position="44"/>
        <end position="92"/>
    </location>
</feature>
<accession>A0A238W6P1</accession>
<evidence type="ECO:0008006" key="6">
    <source>
        <dbReference type="Google" id="ProtNLM"/>
    </source>
</evidence>
<reference evidence="4 5" key="1">
    <citation type="submission" date="2017-06" db="EMBL/GenBank/DDBJ databases">
        <authorList>
            <person name="Kim H.J."/>
            <person name="Triplett B.A."/>
        </authorList>
    </citation>
    <scope>NUCLEOTIDE SEQUENCE [LARGE SCALE GENOMIC DNA]</scope>
    <source>
        <strain evidence="4 5">DSM 44272</strain>
    </source>
</reference>
<keyword evidence="5" id="KW-1185">Reference proteome</keyword>
<keyword evidence="3" id="KW-0812">Transmembrane</keyword>
<evidence type="ECO:0000313" key="5">
    <source>
        <dbReference type="Proteomes" id="UP000198403"/>
    </source>
</evidence>
<dbReference type="OrthoDB" id="3831250at2"/>
<dbReference type="RefSeq" id="WP_089335905.1">
    <property type="nucleotide sequence ID" value="NZ_FZNO01000006.1"/>
</dbReference>
<evidence type="ECO:0000256" key="1">
    <source>
        <dbReference type="ARBA" id="ARBA00022729"/>
    </source>
</evidence>
<proteinExistence type="predicted"/>
<keyword evidence="3" id="KW-1133">Transmembrane helix</keyword>
<name>A0A238W6P1_9ACTN</name>
<organism evidence="4 5">
    <name type="scientific">Blastococcus mobilis</name>
    <dbReference type="NCBI Taxonomy" id="1938746"/>
    <lineage>
        <taxon>Bacteria</taxon>
        <taxon>Bacillati</taxon>
        <taxon>Actinomycetota</taxon>
        <taxon>Actinomycetes</taxon>
        <taxon>Geodermatophilales</taxon>
        <taxon>Geodermatophilaceae</taxon>
        <taxon>Blastococcus</taxon>
    </lineage>
</organism>
<gene>
    <name evidence="4" type="ORF">SAMN06272737_10698</name>
</gene>
<keyword evidence="1" id="KW-0732">Signal</keyword>
<feature type="compositionally biased region" description="Low complexity" evidence="2">
    <location>
        <begin position="59"/>
        <end position="68"/>
    </location>
</feature>
<dbReference type="InterPro" id="IPR029050">
    <property type="entry name" value="Immunoprotect_excell_Ig-like"/>
</dbReference>
<evidence type="ECO:0000256" key="3">
    <source>
        <dbReference type="SAM" id="Phobius"/>
    </source>
</evidence>
<evidence type="ECO:0000313" key="4">
    <source>
        <dbReference type="EMBL" id="SNR41369.1"/>
    </source>
</evidence>
<sequence length="220" mass="21913">MSVTSPPPDGAAHARRRRLQLSAAVVALLALCAAVLMWNRGQDGDSGTARAAGTATVEATVSPTATPSWTPPPAPVTPEATGDVDQPPPDLPAVALRKTASVGDGITGSVTRMSAIEGTAVGPGNVSGPALRITVRIHNGTAEPVSLDGVTVALAYGDELTPASPLDDPSQAPFSGTVAAGESADGVYVFSIPSDARHSITLSVGYQAGAPVMVFTGPAG</sequence>
<dbReference type="EMBL" id="FZNO01000006">
    <property type="protein sequence ID" value="SNR41369.1"/>
    <property type="molecule type" value="Genomic_DNA"/>
</dbReference>
<keyword evidence="3" id="KW-0472">Membrane</keyword>
<feature type="transmembrane region" description="Helical" evidence="3">
    <location>
        <begin position="21"/>
        <end position="38"/>
    </location>
</feature>
<dbReference type="Gene3D" id="2.60.40.1240">
    <property type="match status" value="1"/>
</dbReference>